<proteinExistence type="predicted"/>
<comment type="caution">
    <text evidence="2">The sequence shown here is derived from an EMBL/GenBank/DDBJ whole genome shotgun (WGS) entry which is preliminary data.</text>
</comment>
<name>A0ABT7V5N9_9ACTN</name>
<sequence>MPSDGEQIAGTFTGEDGREVSVTVEAVNAEIESAISAVTFGEGAGDELRVEEREPDGLLRLRVKLFEEDAGKDGLMLGTVNSDGGALMLTPGPVWYLPKAEGAPHGVLMVDSMDRLQPVEGEPLEKRVEPATGGHRPDRIAIHLDGEPLGIGSLIFAVAFVRGAMAAYEKMKGATRRKEARTHDAQALLSEVNTDPITNAVMSRVGKSAIGPFGYWNEDGTEVYTGRGGHATVTLSTEVDGASMESPFDLYGLNERDRFWYDLATTLFFSGQEEVTGAQILRLCGYKNPYDKSSYRIMNEAVESFFKCMKTLIGIDTSAERRNGRKKNSEILDTIDVTNLLNVRITLEKKAIWTTVKDDGGEEKKEKREVVYDFILRLNEKTPEQAFPLSAYARSRSMLARIYRDEYEFKTVKPSLEARQVWYYILRHVHSGISNSVNLESMWANLAFPAPDVAEVKRNGERRSEKEIERARKAAVKKQRGRILSSVEKMLDEFTERGKIAGWKYTADRKTGIAKSLTISAAERPEKAEKSLGTRGGKAARRR</sequence>
<reference evidence="2" key="2">
    <citation type="submission" date="2023-06" db="EMBL/GenBank/DDBJ databases">
        <authorList>
            <person name="Zeman M."/>
            <person name="Kubasova T."/>
            <person name="Jahodarova E."/>
            <person name="Nykrynova M."/>
            <person name="Rychlik I."/>
        </authorList>
    </citation>
    <scope>NUCLEOTIDE SEQUENCE</scope>
    <source>
        <strain evidence="2">153_Feed</strain>
    </source>
</reference>
<keyword evidence="3" id="KW-1185">Reference proteome</keyword>
<evidence type="ECO:0000313" key="3">
    <source>
        <dbReference type="Proteomes" id="UP001529256"/>
    </source>
</evidence>
<dbReference type="Proteomes" id="UP001529256">
    <property type="component" value="Unassembled WGS sequence"/>
</dbReference>
<evidence type="ECO:0000313" key="2">
    <source>
        <dbReference type="EMBL" id="MDM8271920.1"/>
    </source>
</evidence>
<dbReference type="EMBL" id="JAUDEA010000025">
    <property type="protein sequence ID" value="MDM8271920.1"/>
    <property type="molecule type" value="Genomic_DNA"/>
</dbReference>
<gene>
    <name evidence="2" type="ORF">QUW25_09610</name>
</gene>
<feature type="compositionally biased region" description="Basic and acidic residues" evidence="1">
    <location>
        <begin position="523"/>
        <end position="532"/>
    </location>
</feature>
<feature type="region of interest" description="Disordered" evidence="1">
    <location>
        <begin position="523"/>
        <end position="543"/>
    </location>
</feature>
<dbReference type="RefSeq" id="WP_289511995.1">
    <property type="nucleotide sequence ID" value="NZ_JAUDEA010000025.1"/>
</dbReference>
<protein>
    <submittedName>
        <fullName evidence="2">Uncharacterized protein</fullName>
    </submittedName>
</protein>
<organism evidence="2 3">
    <name type="scientific">Thermophilibacter provencensis</name>
    <dbReference type="NCBI Taxonomy" id="1852386"/>
    <lineage>
        <taxon>Bacteria</taxon>
        <taxon>Bacillati</taxon>
        <taxon>Actinomycetota</taxon>
        <taxon>Coriobacteriia</taxon>
        <taxon>Coriobacteriales</taxon>
        <taxon>Atopobiaceae</taxon>
        <taxon>Thermophilibacter</taxon>
    </lineage>
</organism>
<accession>A0ABT7V5N9</accession>
<evidence type="ECO:0000256" key="1">
    <source>
        <dbReference type="SAM" id="MobiDB-lite"/>
    </source>
</evidence>
<reference evidence="2" key="1">
    <citation type="submission" date="2023-06" db="EMBL/GenBank/DDBJ databases">
        <title>Identification and characterization of horizontal gene transfer across gut microbiota members of farm animals based on homology search.</title>
        <authorList>
            <person name="Schwarzerova J."/>
            <person name="Nykrynova M."/>
            <person name="Jureckova K."/>
            <person name="Cejkova D."/>
            <person name="Rychlik I."/>
        </authorList>
    </citation>
    <scope>NUCLEOTIDE SEQUENCE</scope>
    <source>
        <strain evidence="2">153_Feed</strain>
    </source>
</reference>